<accession>A0AAN8JAT8</accession>
<evidence type="ECO:0008006" key="11">
    <source>
        <dbReference type="Google" id="ProtNLM"/>
    </source>
</evidence>
<dbReference type="SUPFAM" id="SSF48264">
    <property type="entry name" value="Cytochrome P450"/>
    <property type="match status" value="1"/>
</dbReference>
<dbReference type="GO" id="GO:0020037">
    <property type="term" value="F:heme binding"/>
    <property type="evidence" value="ECO:0007669"/>
    <property type="project" value="InterPro"/>
</dbReference>
<evidence type="ECO:0000313" key="9">
    <source>
        <dbReference type="EMBL" id="KAK6174361.1"/>
    </source>
</evidence>
<evidence type="ECO:0000256" key="7">
    <source>
        <dbReference type="PIRSR" id="PIRSR602403-1"/>
    </source>
</evidence>
<dbReference type="Gene3D" id="1.10.630.10">
    <property type="entry name" value="Cytochrome P450"/>
    <property type="match status" value="1"/>
</dbReference>
<name>A0AAN8JAT8_PATCE</name>
<dbReference type="GO" id="GO:0005506">
    <property type="term" value="F:iron ion binding"/>
    <property type="evidence" value="ECO:0007669"/>
    <property type="project" value="InterPro"/>
</dbReference>
<keyword evidence="3 7" id="KW-0479">Metal-binding</keyword>
<dbReference type="InterPro" id="IPR001128">
    <property type="entry name" value="Cyt_P450"/>
</dbReference>
<comment type="cofactor">
    <cofactor evidence="7">
        <name>heme</name>
        <dbReference type="ChEBI" id="CHEBI:30413"/>
    </cofactor>
</comment>
<dbReference type="PROSITE" id="PS00086">
    <property type="entry name" value="CYTOCHROME_P450"/>
    <property type="match status" value="1"/>
</dbReference>
<evidence type="ECO:0000256" key="3">
    <source>
        <dbReference type="ARBA" id="ARBA00022723"/>
    </source>
</evidence>
<comment type="caution">
    <text evidence="9">The sequence shown here is derived from an EMBL/GenBank/DDBJ whole genome shotgun (WGS) entry which is preliminary data.</text>
</comment>
<evidence type="ECO:0000256" key="5">
    <source>
        <dbReference type="ARBA" id="ARBA00023004"/>
    </source>
</evidence>
<evidence type="ECO:0000256" key="6">
    <source>
        <dbReference type="ARBA" id="ARBA00023033"/>
    </source>
</evidence>
<gene>
    <name evidence="9" type="ORF">SNE40_017655</name>
</gene>
<dbReference type="InterPro" id="IPR002403">
    <property type="entry name" value="Cyt_P450_E_grp-IV"/>
</dbReference>
<dbReference type="AlphaFoldDB" id="A0AAN8JAT8"/>
<dbReference type="PRINTS" id="PR00465">
    <property type="entry name" value="EP450IV"/>
</dbReference>
<dbReference type="Pfam" id="PF00067">
    <property type="entry name" value="p450"/>
    <property type="match status" value="1"/>
</dbReference>
<evidence type="ECO:0000256" key="2">
    <source>
        <dbReference type="ARBA" id="ARBA00022617"/>
    </source>
</evidence>
<dbReference type="Proteomes" id="UP001347796">
    <property type="component" value="Unassembled WGS sequence"/>
</dbReference>
<dbReference type="GO" id="GO:0016125">
    <property type="term" value="P:sterol metabolic process"/>
    <property type="evidence" value="ECO:0007669"/>
    <property type="project" value="TreeGrafter"/>
</dbReference>
<dbReference type="PRINTS" id="PR00385">
    <property type="entry name" value="P450"/>
</dbReference>
<keyword evidence="10" id="KW-1185">Reference proteome</keyword>
<protein>
    <recommendedName>
        <fullName evidence="11">Cytochrome P450</fullName>
    </recommendedName>
</protein>
<proteinExistence type="inferred from homology"/>
<keyword evidence="6 8" id="KW-0503">Monooxygenase</keyword>
<dbReference type="InterPro" id="IPR017972">
    <property type="entry name" value="Cyt_P450_CS"/>
</dbReference>
<sequence length="433" mass="49547">MNFAFLFQGCDFYTERFSRYGYIYKTHLFGSRTIRVIGPDNVKKILLGEPHHVTTTWPKSVRILLGDGALSNKYGETHRVQKRILQQALDHRAIANFVPEIQNVVQECLHEWCDEEGELLGYPCCRDLAFRLAGKVIFGMDFEEAEREKLTTVFKTVVDNMFSLPINCPGFGFHQGLKSRKLIQNQIKELLQTSDKRTTSAAVSVLDVLRNFLDDNTLTEDVIIDECVELLFAGHHSTASSSCSLLLQLFKNPDICEKIRSELNMNEVDEQSKNDLTYDVINNLDYLENVIKEILRMFPPVGGGFRKAKRTFGIGGYEVPQDWTIVYSIRETHKSSPLFPDNDNFRPERWDEPEIDIQGLRFNYLPFGAGTRSCPGEKFAKLSLKVFVIELIRGCKWDIKNPNPNLTLLPAPKPVDLLPISFSRRRSFPLSLV</sequence>
<comment type="similarity">
    <text evidence="1 8">Belongs to the cytochrome P450 family.</text>
</comment>
<evidence type="ECO:0000256" key="1">
    <source>
        <dbReference type="ARBA" id="ARBA00010617"/>
    </source>
</evidence>
<keyword evidence="5 7" id="KW-0408">Iron</keyword>
<evidence type="ECO:0000256" key="4">
    <source>
        <dbReference type="ARBA" id="ARBA00023002"/>
    </source>
</evidence>
<dbReference type="InterPro" id="IPR036396">
    <property type="entry name" value="Cyt_P450_sf"/>
</dbReference>
<organism evidence="9 10">
    <name type="scientific">Patella caerulea</name>
    <name type="common">Rayed Mediterranean limpet</name>
    <dbReference type="NCBI Taxonomy" id="87958"/>
    <lineage>
        <taxon>Eukaryota</taxon>
        <taxon>Metazoa</taxon>
        <taxon>Spiralia</taxon>
        <taxon>Lophotrochozoa</taxon>
        <taxon>Mollusca</taxon>
        <taxon>Gastropoda</taxon>
        <taxon>Patellogastropoda</taxon>
        <taxon>Patelloidea</taxon>
        <taxon>Patellidae</taxon>
        <taxon>Patella</taxon>
    </lineage>
</organism>
<dbReference type="GO" id="GO:0004497">
    <property type="term" value="F:monooxygenase activity"/>
    <property type="evidence" value="ECO:0007669"/>
    <property type="project" value="UniProtKB-KW"/>
</dbReference>
<evidence type="ECO:0000256" key="8">
    <source>
        <dbReference type="RuleBase" id="RU000461"/>
    </source>
</evidence>
<dbReference type="EMBL" id="JAZGQO010000011">
    <property type="protein sequence ID" value="KAK6174361.1"/>
    <property type="molecule type" value="Genomic_DNA"/>
</dbReference>
<keyword evidence="2 7" id="KW-0349">Heme</keyword>
<dbReference type="PANTHER" id="PTHR24286">
    <property type="entry name" value="CYTOCHROME P450 26"/>
    <property type="match status" value="1"/>
</dbReference>
<dbReference type="GO" id="GO:0034653">
    <property type="term" value="P:retinoic acid catabolic process"/>
    <property type="evidence" value="ECO:0007669"/>
    <property type="project" value="UniProtKB-ARBA"/>
</dbReference>
<dbReference type="PANTHER" id="PTHR24286:SF384">
    <property type="entry name" value="P450, PUTATIVE (EUROFUNG)-RELATED"/>
    <property type="match status" value="1"/>
</dbReference>
<keyword evidence="4 8" id="KW-0560">Oxidoreductase</keyword>
<evidence type="ECO:0000313" key="10">
    <source>
        <dbReference type="Proteomes" id="UP001347796"/>
    </source>
</evidence>
<reference evidence="9 10" key="1">
    <citation type="submission" date="2024-01" db="EMBL/GenBank/DDBJ databases">
        <title>The genome of the rayed Mediterranean limpet Patella caerulea (Linnaeus, 1758).</title>
        <authorList>
            <person name="Anh-Thu Weber A."/>
            <person name="Halstead-Nussloch G."/>
        </authorList>
    </citation>
    <scope>NUCLEOTIDE SEQUENCE [LARGE SCALE GENOMIC DNA]</scope>
    <source>
        <strain evidence="9">AATW-2023a</strain>
        <tissue evidence="9">Whole specimen</tissue>
    </source>
</reference>
<feature type="binding site" description="axial binding residue" evidence="7">
    <location>
        <position position="374"/>
    </location>
    <ligand>
        <name>heme</name>
        <dbReference type="ChEBI" id="CHEBI:30413"/>
    </ligand>
    <ligandPart>
        <name>Fe</name>
        <dbReference type="ChEBI" id="CHEBI:18248"/>
    </ligandPart>
</feature>
<dbReference type="GO" id="GO:0016705">
    <property type="term" value="F:oxidoreductase activity, acting on paired donors, with incorporation or reduction of molecular oxygen"/>
    <property type="evidence" value="ECO:0007669"/>
    <property type="project" value="InterPro"/>
</dbReference>